<dbReference type="Proteomes" id="UP000012073">
    <property type="component" value="Unassembled WGS sequence"/>
</dbReference>
<protein>
    <submittedName>
        <fullName evidence="1">Uncharacterized protein</fullName>
    </submittedName>
</protein>
<evidence type="ECO:0000313" key="2">
    <source>
        <dbReference type="Proteomes" id="UP000012073"/>
    </source>
</evidence>
<dbReference type="KEGG" id="ccp:CHC_T00000322001"/>
<gene>
    <name evidence="1" type="ORF">CHC_T00000322001</name>
</gene>
<sequence length="68" mass="7511">MLLCAGIIAEHGSSAMQLDLTLDIHLRLQGCRHSLTMGKFSAKIDEVNTVVGSPQSYCTVEYPYYVFS</sequence>
<dbReference type="EMBL" id="HG002049">
    <property type="protein sequence ID" value="CDF39516.1"/>
    <property type="molecule type" value="Genomic_DNA"/>
</dbReference>
<organism evidence="1 2">
    <name type="scientific">Chondrus crispus</name>
    <name type="common">Carrageen Irish moss</name>
    <name type="synonym">Polymorpha crispa</name>
    <dbReference type="NCBI Taxonomy" id="2769"/>
    <lineage>
        <taxon>Eukaryota</taxon>
        <taxon>Rhodophyta</taxon>
        <taxon>Florideophyceae</taxon>
        <taxon>Rhodymeniophycidae</taxon>
        <taxon>Gigartinales</taxon>
        <taxon>Gigartinaceae</taxon>
        <taxon>Chondrus</taxon>
    </lineage>
</organism>
<dbReference type="AlphaFoldDB" id="R7QPY1"/>
<dbReference type="RefSeq" id="XP_005719427.1">
    <property type="nucleotide sequence ID" value="XM_005719370.1"/>
</dbReference>
<dbReference type="Gramene" id="CDF39516">
    <property type="protein sequence ID" value="CDF39516"/>
    <property type="gene ID" value="CHC_T00000322001"/>
</dbReference>
<name>R7QPY1_CHOCR</name>
<evidence type="ECO:0000313" key="1">
    <source>
        <dbReference type="EMBL" id="CDF39516.1"/>
    </source>
</evidence>
<dbReference type="GeneID" id="17327152"/>
<accession>R7QPY1</accession>
<reference evidence="2" key="1">
    <citation type="journal article" date="2013" name="Proc. Natl. Acad. Sci. U.S.A.">
        <title>Genome structure and metabolic features in the red seaweed Chondrus crispus shed light on evolution of the Archaeplastida.</title>
        <authorList>
            <person name="Collen J."/>
            <person name="Porcel B."/>
            <person name="Carre W."/>
            <person name="Ball S.G."/>
            <person name="Chaparro C."/>
            <person name="Tonon T."/>
            <person name="Barbeyron T."/>
            <person name="Michel G."/>
            <person name="Noel B."/>
            <person name="Valentin K."/>
            <person name="Elias M."/>
            <person name="Artiguenave F."/>
            <person name="Arun A."/>
            <person name="Aury J.M."/>
            <person name="Barbosa-Neto J.F."/>
            <person name="Bothwell J.H."/>
            <person name="Bouget F.Y."/>
            <person name="Brillet L."/>
            <person name="Cabello-Hurtado F."/>
            <person name="Capella-Gutierrez S."/>
            <person name="Charrier B."/>
            <person name="Cladiere L."/>
            <person name="Cock J.M."/>
            <person name="Coelho S.M."/>
            <person name="Colleoni C."/>
            <person name="Czjzek M."/>
            <person name="Da Silva C."/>
            <person name="Delage L."/>
            <person name="Denoeud F."/>
            <person name="Deschamps P."/>
            <person name="Dittami S.M."/>
            <person name="Gabaldon T."/>
            <person name="Gachon C.M."/>
            <person name="Groisillier A."/>
            <person name="Herve C."/>
            <person name="Jabbari K."/>
            <person name="Katinka M."/>
            <person name="Kloareg B."/>
            <person name="Kowalczyk N."/>
            <person name="Labadie K."/>
            <person name="Leblanc C."/>
            <person name="Lopez P.J."/>
            <person name="McLachlan D.H."/>
            <person name="Meslet-Cladiere L."/>
            <person name="Moustafa A."/>
            <person name="Nehr Z."/>
            <person name="Nyvall Collen P."/>
            <person name="Panaud O."/>
            <person name="Partensky F."/>
            <person name="Poulain J."/>
            <person name="Rensing S.A."/>
            <person name="Rousvoal S."/>
            <person name="Samson G."/>
            <person name="Symeonidi A."/>
            <person name="Weissenbach J."/>
            <person name="Zambounis A."/>
            <person name="Wincker P."/>
            <person name="Boyen C."/>
        </authorList>
    </citation>
    <scope>NUCLEOTIDE SEQUENCE [LARGE SCALE GENOMIC DNA]</scope>
    <source>
        <strain evidence="2">cv. Stackhouse</strain>
    </source>
</reference>
<proteinExistence type="predicted"/>
<keyword evidence="2" id="KW-1185">Reference proteome</keyword>